<dbReference type="Proteomes" id="UP000198906">
    <property type="component" value="Unassembled WGS sequence"/>
</dbReference>
<dbReference type="EMBL" id="FMHU01000001">
    <property type="protein sequence ID" value="SCL17745.1"/>
    <property type="molecule type" value="Genomic_DNA"/>
</dbReference>
<feature type="compositionally biased region" description="Basic and acidic residues" evidence="1">
    <location>
        <begin position="260"/>
        <end position="276"/>
    </location>
</feature>
<feature type="region of interest" description="Disordered" evidence="1">
    <location>
        <begin position="245"/>
        <end position="276"/>
    </location>
</feature>
<dbReference type="RefSeq" id="WP_091456118.1">
    <property type="nucleotide sequence ID" value="NZ_FMHU01000001.1"/>
</dbReference>
<sequence length="334" mass="36890">MRKLWFDLRRSLQQAEETTTVDHAVRTSEPPEPWLVLDVNTGRLWFTPVNAPRPRSLAIAATHIDGPPPADEPWPLYRQPLTEPDPNHDSVLNRLRAAAQQGHRWLVADVSTPPRLHTTSAYDTDTVPDTAVWSPAWLTAGDLGPYPGQIAHGYQHNGSVIARFTKATVQRIAADADARAAHTPGRDADLLALRDYGSGMEVLMVRAPATPAGPVPGDESSAVGMRHVTADPDGWYRLTDDRWPWRHATPPTQPPNRTRGAHEHDPDVFEPNGHDGSRCTVCGATGYDITYEELPSMAGYGTDTTMSCRICHSSESYAEEIGWSRRRAPWPPTL</sequence>
<keyword evidence="3" id="KW-1185">Reference proteome</keyword>
<evidence type="ECO:0000313" key="3">
    <source>
        <dbReference type="Proteomes" id="UP000198906"/>
    </source>
</evidence>
<accession>A0A1C6RKQ2</accession>
<evidence type="ECO:0000256" key="1">
    <source>
        <dbReference type="SAM" id="MobiDB-lite"/>
    </source>
</evidence>
<gene>
    <name evidence="2" type="ORF">GA0074694_2115</name>
</gene>
<proteinExistence type="predicted"/>
<protein>
    <submittedName>
        <fullName evidence="2">Uncharacterized protein</fullName>
    </submittedName>
</protein>
<evidence type="ECO:0000313" key="2">
    <source>
        <dbReference type="EMBL" id="SCL17745.1"/>
    </source>
</evidence>
<organism evidence="2 3">
    <name type="scientific">Micromonospora inyonensis</name>
    <dbReference type="NCBI Taxonomy" id="47866"/>
    <lineage>
        <taxon>Bacteria</taxon>
        <taxon>Bacillati</taxon>
        <taxon>Actinomycetota</taxon>
        <taxon>Actinomycetes</taxon>
        <taxon>Micromonosporales</taxon>
        <taxon>Micromonosporaceae</taxon>
        <taxon>Micromonospora</taxon>
    </lineage>
</organism>
<reference evidence="3" key="1">
    <citation type="submission" date="2016-06" db="EMBL/GenBank/DDBJ databases">
        <authorList>
            <person name="Varghese N."/>
        </authorList>
    </citation>
    <scope>NUCLEOTIDE SEQUENCE [LARGE SCALE GENOMIC DNA]</scope>
    <source>
        <strain evidence="3">DSM 46123</strain>
    </source>
</reference>
<dbReference type="STRING" id="47866.GA0074694_2115"/>
<name>A0A1C6RKQ2_9ACTN</name>
<dbReference type="AlphaFoldDB" id="A0A1C6RKQ2"/>